<keyword evidence="2" id="KW-1185">Reference proteome</keyword>
<organism evidence="1 2">
    <name type="scientific">Portunus trituberculatus</name>
    <name type="common">Swimming crab</name>
    <name type="synonym">Neptunus trituberculatus</name>
    <dbReference type="NCBI Taxonomy" id="210409"/>
    <lineage>
        <taxon>Eukaryota</taxon>
        <taxon>Metazoa</taxon>
        <taxon>Ecdysozoa</taxon>
        <taxon>Arthropoda</taxon>
        <taxon>Crustacea</taxon>
        <taxon>Multicrustacea</taxon>
        <taxon>Malacostraca</taxon>
        <taxon>Eumalacostraca</taxon>
        <taxon>Eucarida</taxon>
        <taxon>Decapoda</taxon>
        <taxon>Pleocyemata</taxon>
        <taxon>Brachyura</taxon>
        <taxon>Eubrachyura</taxon>
        <taxon>Portunoidea</taxon>
        <taxon>Portunidae</taxon>
        <taxon>Portuninae</taxon>
        <taxon>Portunus</taxon>
    </lineage>
</organism>
<reference evidence="1 2" key="1">
    <citation type="submission" date="2019-05" db="EMBL/GenBank/DDBJ databases">
        <title>Another draft genome of Portunus trituberculatus and its Hox gene families provides insights of decapod evolution.</title>
        <authorList>
            <person name="Jeong J.-H."/>
            <person name="Song I."/>
            <person name="Kim S."/>
            <person name="Choi T."/>
            <person name="Kim D."/>
            <person name="Ryu S."/>
            <person name="Kim W."/>
        </authorList>
    </citation>
    <scope>NUCLEOTIDE SEQUENCE [LARGE SCALE GENOMIC DNA]</scope>
    <source>
        <tissue evidence="1">Muscle</tissue>
    </source>
</reference>
<sequence length="76" mass="8614">MVNTDACDAVVHYSPTCLIFGYSCASCAGCRLNEQHAHLAEYHDVLTWKILARPEIMWDPIEYSLMATFFNGTTLR</sequence>
<evidence type="ECO:0000313" key="2">
    <source>
        <dbReference type="Proteomes" id="UP000324222"/>
    </source>
</evidence>
<dbReference type="EMBL" id="VSRR010005123">
    <property type="protein sequence ID" value="MPC41597.1"/>
    <property type="molecule type" value="Genomic_DNA"/>
</dbReference>
<name>A0A5B7F7T9_PORTR</name>
<proteinExistence type="predicted"/>
<protein>
    <submittedName>
        <fullName evidence="1">Uncharacterized protein</fullName>
    </submittedName>
</protein>
<evidence type="ECO:0000313" key="1">
    <source>
        <dbReference type="EMBL" id="MPC41597.1"/>
    </source>
</evidence>
<dbReference type="Proteomes" id="UP000324222">
    <property type="component" value="Unassembled WGS sequence"/>
</dbReference>
<comment type="caution">
    <text evidence="1">The sequence shown here is derived from an EMBL/GenBank/DDBJ whole genome shotgun (WGS) entry which is preliminary data.</text>
</comment>
<gene>
    <name evidence="1" type="ORF">E2C01_035197</name>
</gene>
<accession>A0A5B7F7T9</accession>
<dbReference type="AlphaFoldDB" id="A0A5B7F7T9"/>